<protein>
    <recommendedName>
        <fullName evidence="4">Glutaredoxin</fullName>
    </recommendedName>
</protein>
<evidence type="ECO:0000313" key="1">
    <source>
        <dbReference type="EMBL" id="MDD9327636.1"/>
    </source>
</evidence>
<dbReference type="AlphaFoldDB" id="A0A9X4E189"/>
<reference evidence="2" key="2">
    <citation type="submission" date="2024-02" db="EMBL/GenBank/DDBJ databases">
        <title>Neisseria leonii sp. nov.</title>
        <authorList>
            <person name="Boutroux M."/>
            <person name="Favre-Rochex S."/>
            <person name="Gorgette O."/>
            <person name="Touak G."/>
            <person name="Muhle E."/>
            <person name="Chesneau O."/>
            <person name="Clermont D."/>
            <person name="Rahi P."/>
        </authorList>
    </citation>
    <scope>NUCLEOTIDE SEQUENCE</scope>
    <source>
        <strain evidence="2">51.81</strain>
    </source>
</reference>
<proteinExistence type="predicted"/>
<sequence length="104" mass="11865">MAVSVFFKPYESERAMAEPVVYFAHWCPDTEPFTAELKRLGVDYEPRDITQSGANLKAFLRLRDSHAAFEQVRADGRIGIPALVWRDGAVLDWQALADWHRADT</sequence>
<gene>
    <name evidence="1" type="ORF">ORY91_001043</name>
    <name evidence="2" type="ORF">V9W64_08835</name>
</gene>
<dbReference type="EMBL" id="JAPQFL010000002">
    <property type="protein sequence ID" value="MDD9327636.1"/>
    <property type="molecule type" value="Genomic_DNA"/>
</dbReference>
<name>A0A9X4E189_9NEIS</name>
<dbReference type="Gene3D" id="3.40.30.10">
    <property type="entry name" value="Glutaredoxin"/>
    <property type="match status" value="1"/>
</dbReference>
<organism evidence="1">
    <name type="scientific">Neisseria leonii</name>
    <dbReference type="NCBI Taxonomy" id="2995413"/>
    <lineage>
        <taxon>Bacteria</taxon>
        <taxon>Pseudomonadati</taxon>
        <taxon>Pseudomonadota</taxon>
        <taxon>Betaproteobacteria</taxon>
        <taxon>Neisseriales</taxon>
        <taxon>Neisseriaceae</taxon>
        <taxon>Neisseria</taxon>
    </lineage>
</organism>
<evidence type="ECO:0000313" key="2">
    <source>
        <dbReference type="EMBL" id="WWY02792.1"/>
    </source>
</evidence>
<dbReference type="RefSeq" id="WP_274584870.1">
    <property type="nucleotide sequence ID" value="NZ_CP145811.1"/>
</dbReference>
<evidence type="ECO:0008006" key="4">
    <source>
        <dbReference type="Google" id="ProtNLM"/>
    </source>
</evidence>
<dbReference type="Proteomes" id="UP001149607">
    <property type="component" value="Chromosome"/>
</dbReference>
<dbReference type="SUPFAM" id="SSF52833">
    <property type="entry name" value="Thioredoxin-like"/>
    <property type="match status" value="1"/>
</dbReference>
<dbReference type="InterPro" id="IPR036249">
    <property type="entry name" value="Thioredoxin-like_sf"/>
</dbReference>
<reference evidence="1" key="1">
    <citation type="submission" date="2022-10" db="EMBL/GenBank/DDBJ databases">
        <authorList>
            <person name="Boutroux M."/>
        </authorList>
    </citation>
    <scope>NUCLEOTIDE SEQUENCE</scope>
    <source>
        <strain evidence="1">51.81</strain>
    </source>
</reference>
<keyword evidence="3" id="KW-1185">Reference proteome</keyword>
<evidence type="ECO:0000313" key="3">
    <source>
        <dbReference type="Proteomes" id="UP001149607"/>
    </source>
</evidence>
<dbReference type="EMBL" id="CP146598">
    <property type="protein sequence ID" value="WWY02792.1"/>
    <property type="molecule type" value="Genomic_DNA"/>
</dbReference>
<accession>A0A9X4E189</accession>